<dbReference type="AlphaFoldDB" id="A0A4C1WIA7"/>
<reference evidence="1 2" key="1">
    <citation type="journal article" date="2019" name="Commun. Biol.">
        <title>The bagworm genome reveals a unique fibroin gene that provides high tensile strength.</title>
        <authorList>
            <person name="Kono N."/>
            <person name="Nakamura H."/>
            <person name="Ohtoshi R."/>
            <person name="Tomita M."/>
            <person name="Numata K."/>
            <person name="Arakawa K."/>
        </authorList>
    </citation>
    <scope>NUCLEOTIDE SEQUENCE [LARGE SCALE GENOMIC DNA]</scope>
</reference>
<sequence>MTAQWLRALPWNREDLSLTYTSLRKTVSVISHATRSHSDLHRPRAETSCGILNPKLKDCRKVCHCKGMTQNWHSVELLRITEQH</sequence>
<dbReference type="Proteomes" id="UP000299102">
    <property type="component" value="Unassembled WGS sequence"/>
</dbReference>
<protein>
    <submittedName>
        <fullName evidence="1">Uncharacterized protein</fullName>
    </submittedName>
</protein>
<proteinExistence type="predicted"/>
<keyword evidence="2" id="KW-1185">Reference proteome</keyword>
<accession>A0A4C1WIA7</accession>
<evidence type="ECO:0000313" key="2">
    <source>
        <dbReference type="Proteomes" id="UP000299102"/>
    </source>
</evidence>
<organism evidence="1 2">
    <name type="scientific">Eumeta variegata</name>
    <name type="common">Bagworm moth</name>
    <name type="synonym">Eumeta japonica</name>
    <dbReference type="NCBI Taxonomy" id="151549"/>
    <lineage>
        <taxon>Eukaryota</taxon>
        <taxon>Metazoa</taxon>
        <taxon>Ecdysozoa</taxon>
        <taxon>Arthropoda</taxon>
        <taxon>Hexapoda</taxon>
        <taxon>Insecta</taxon>
        <taxon>Pterygota</taxon>
        <taxon>Neoptera</taxon>
        <taxon>Endopterygota</taxon>
        <taxon>Lepidoptera</taxon>
        <taxon>Glossata</taxon>
        <taxon>Ditrysia</taxon>
        <taxon>Tineoidea</taxon>
        <taxon>Psychidae</taxon>
        <taxon>Oiketicinae</taxon>
        <taxon>Eumeta</taxon>
    </lineage>
</organism>
<name>A0A4C1WIA7_EUMVA</name>
<dbReference type="EMBL" id="BGZK01000561">
    <property type="protein sequence ID" value="GBP50252.1"/>
    <property type="molecule type" value="Genomic_DNA"/>
</dbReference>
<evidence type="ECO:0000313" key="1">
    <source>
        <dbReference type="EMBL" id="GBP50252.1"/>
    </source>
</evidence>
<comment type="caution">
    <text evidence="1">The sequence shown here is derived from an EMBL/GenBank/DDBJ whole genome shotgun (WGS) entry which is preliminary data.</text>
</comment>
<gene>
    <name evidence="1" type="ORF">EVAR_88088_1</name>
</gene>